<reference evidence="2 3" key="1">
    <citation type="submission" date="2018-06" db="EMBL/GenBank/DDBJ databases">
        <title>Sphaerisporangium craniellae sp. nov., isolated from a marine sponge in the South China Sea.</title>
        <authorList>
            <person name="Li L."/>
        </authorList>
    </citation>
    <scope>NUCLEOTIDE SEQUENCE [LARGE SCALE GENOMIC DNA]</scope>
    <source>
        <strain evidence="2 3">CCTCC AA 208026</strain>
    </source>
</reference>
<dbReference type="AlphaFoldDB" id="A0A367EYI1"/>
<feature type="region of interest" description="Disordered" evidence="1">
    <location>
        <begin position="59"/>
        <end position="85"/>
    </location>
</feature>
<accession>A0A367EYI1</accession>
<dbReference type="EMBL" id="QOIL01000028">
    <property type="protein sequence ID" value="RCG22447.1"/>
    <property type="molecule type" value="Genomic_DNA"/>
</dbReference>
<proteinExistence type="predicted"/>
<organism evidence="2 3">
    <name type="scientific">Sphaerisporangium album</name>
    <dbReference type="NCBI Taxonomy" id="509200"/>
    <lineage>
        <taxon>Bacteria</taxon>
        <taxon>Bacillati</taxon>
        <taxon>Actinomycetota</taxon>
        <taxon>Actinomycetes</taxon>
        <taxon>Streptosporangiales</taxon>
        <taxon>Streptosporangiaceae</taxon>
        <taxon>Sphaerisporangium</taxon>
    </lineage>
</organism>
<comment type="caution">
    <text evidence="2">The sequence shown here is derived from an EMBL/GenBank/DDBJ whole genome shotgun (WGS) entry which is preliminary data.</text>
</comment>
<dbReference type="Proteomes" id="UP000253094">
    <property type="component" value="Unassembled WGS sequence"/>
</dbReference>
<keyword evidence="3" id="KW-1185">Reference proteome</keyword>
<evidence type="ECO:0000313" key="2">
    <source>
        <dbReference type="EMBL" id="RCG22447.1"/>
    </source>
</evidence>
<protein>
    <submittedName>
        <fullName evidence="2">Uncharacterized protein</fullName>
    </submittedName>
</protein>
<gene>
    <name evidence="2" type="ORF">DQ384_35655</name>
</gene>
<name>A0A367EYI1_9ACTN</name>
<evidence type="ECO:0000256" key="1">
    <source>
        <dbReference type="SAM" id="MobiDB-lite"/>
    </source>
</evidence>
<sequence length="85" mass="8456">MPNGGGFRQGGGGGFDASALEAFRTCMKDNGAELPANGTGMRDLKTDDPAIANALKKCRPLLPSMPPRQPGAGTDAPSAAPASGA</sequence>
<evidence type="ECO:0000313" key="3">
    <source>
        <dbReference type="Proteomes" id="UP000253094"/>
    </source>
</evidence>